<evidence type="ECO:0000313" key="7">
    <source>
        <dbReference type="EMBL" id="SMC26540.1"/>
    </source>
</evidence>
<feature type="transmembrane region" description="Helical" evidence="6">
    <location>
        <begin position="82"/>
        <end position="106"/>
    </location>
</feature>
<evidence type="ECO:0000256" key="5">
    <source>
        <dbReference type="ARBA" id="ARBA00023136"/>
    </source>
</evidence>
<dbReference type="InterPro" id="IPR002293">
    <property type="entry name" value="AA/rel_permease1"/>
</dbReference>
<reference evidence="7 8" key="1">
    <citation type="submission" date="2017-04" db="EMBL/GenBank/DDBJ databases">
        <authorList>
            <person name="Afonso C.L."/>
            <person name="Miller P.J."/>
            <person name="Scott M.A."/>
            <person name="Spackman E."/>
            <person name="Goraichik I."/>
            <person name="Dimitrov K.M."/>
            <person name="Suarez D.L."/>
            <person name="Swayne D.E."/>
        </authorList>
    </citation>
    <scope>NUCLEOTIDE SEQUENCE [LARGE SCALE GENOMIC DNA]</scope>
    <source>
        <strain evidence="7 8">DSM 12555</strain>
    </source>
</reference>
<dbReference type="OrthoDB" id="9762947at2"/>
<dbReference type="Gene3D" id="1.20.1740.10">
    <property type="entry name" value="Amino acid/polyamine transporter I"/>
    <property type="match status" value="1"/>
</dbReference>
<sequence length="424" mass="45000">MENNKKLGLWSIILLGINGIIGTGIFLLPGKAMKLMGPGSIWVYFFDMALVMAMALCFAEVSGIFNKNGGPYIYAKEAFGEFVGFEVGIMKLVVGFIAWATFAVGFTTALSNIWPAAANTVVKDSIEIGIIIILSIINILGVNFAKSLNNIMTIAKLVPLVLFIAIGIFFIKGGNFVPMFPTKVTTVSFGATAILIFFAFTGFEAIAVAAEDMDNPKKNVPIAIIIAMFLVSVIYILIQAVSIGTLGSKLAGSSTPVAQSASVFLGSFGGILVTAGTLISIGGINMAESFILPRSAVALAEDGLLPRALAKKNKSGTPYIAIIVTAVLTIPIALSGSFTQLAAISAISRFTQYIPTCLSVIIFRRKGMKSTFKVPFGPILPILSVVISCWLLTQATKVQITWGLGAIIIGIPLYFIMKKSNKVN</sequence>
<dbReference type="PIRSF" id="PIRSF006060">
    <property type="entry name" value="AA_transporter"/>
    <property type="match status" value="1"/>
</dbReference>
<dbReference type="PANTHER" id="PTHR42770:SF18">
    <property type="entry name" value="ARGININE_AGMATINE ANTIPORTER"/>
    <property type="match status" value="1"/>
</dbReference>
<dbReference type="GO" id="GO:0005886">
    <property type="term" value="C:plasma membrane"/>
    <property type="evidence" value="ECO:0007669"/>
    <property type="project" value="UniProtKB-SubCell"/>
</dbReference>
<dbReference type="RefSeq" id="WP_084116674.1">
    <property type="nucleotide sequence ID" value="NZ_FWXH01000013.1"/>
</dbReference>
<feature type="transmembrane region" description="Helical" evidence="6">
    <location>
        <begin position="126"/>
        <end position="145"/>
    </location>
</feature>
<evidence type="ECO:0000256" key="1">
    <source>
        <dbReference type="ARBA" id="ARBA00004651"/>
    </source>
</evidence>
<feature type="transmembrane region" description="Helical" evidence="6">
    <location>
        <begin position="375"/>
        <end position="393"/>
    </location>
</feature>
<feature type="transmembrane region" description="Helical" evidence="6">
    <location>
        <begin position="41"/>
        <end position="61"/>
    </location>
</feature>
<dbReference type="EMBL" id="FWXH01000013">
    <property type="protein sequence ID" value="SMC26540.1"/>
    <property type="molecule type" value="Genomic_DNA"/>
</dbReference>
<keyword evidence="8" id="KW-1185">Reference proteome</keyword>
<evidence type="ECO:0000313" key="8">
    <source>
        <dbReference type="Proteomes" id="UP000192468"/>
    </source>
</evidence>
<accession>A0A1W1XRC2</accession>
<keyword evidence="4 6" id="KW-1133">Transmembrane helix</keyword>
<dbReference type="PANTHER" id="PTHR42770">
    <property type="entry name" value="AMINO ACID TRANSPORTER-RELATED"/>
    <property type="match status" value="1"/>
</dbReference>
<dbReference type="STRING" id="1121291.SAMN02745134_02874"/>
<keyword evidence="5 6" id="KW-0472">Membrane</keyword>
<dbReference type="AlphaFoldDB" id="A0A1W1XRC2"/>
<feature type="transmembrane region" description="Helical" evidence="6">
    <location>
        <begin position="7"/>
        <end position="29"/>
    </location>
</feature>
<name>A0A1W1XRC2_9CLOT</name>
<gene>
    <name evidence="7" type="ORF">SAMN02745134_02874</name>
</gene>
<evidence type="ECO:0000256" key="6">
    <source>
        <dbReference type="SAM" id="Phobius"/>
    </source>
</evidence>
<evidence type="ECO:0000256" key="3">
    <source>
        <dbReference type="ARBA" id="ARBA00022692"/>
    </source>
</evidence>
<feature type="transmembrane region" description="Helical" evidence="6">
    <location>
        <begin position="316"/>
        <end position="334"/>
    </location>
</feature>
<keyword evidence="2" id="KW-1003">Cell membrane</keyword>
<feature type="transmembrane region" description="Helical" evidence="6">
    <location>
        <begin position="222"/>
        <end position="243"/>
    </location>
</feature>
<feature type="transmembrane region" description="Helical" evidence="6">
    <location>
        <begin position="399"/>
        <end position="417"/>
    </location>
</feature>
<comment type="subcellular location">
    <subcellularLocation>
        <location evidence="1">Cell membrane</location>
        <topology evidence="1">Multi-pass membrane protein</topology>
    </subcellularLocation>
</comment>
<feature type="transmembrane region" description="Helical" evidence="6">
    <location>
        <begin position="340"/>
        <end position="363"/>
    </location>
</feature>
<evidence type="ECO:0000256" key="4">
    <source>
        <dbReference type="ARBA" id="ARBA00022989"/>
    </source>
</evidence>
<dbReference type="GO" id="GO:0022857">
    <property type="term" value="F:transmembrane transporter activity"/>
    <property type="evidence" value="ECO:0007669"/>
    <property type="project" value="InterPro"/>
</dbReference>
<keyword evidence="3 6" id="KW-0812">Transmembrane</keyword>
<dbReference type="Pfam" id="PF13520">
    <property type="entry name" value="AA_permease_2"/>
    <property type="match status" value="1"/>
</dbReference>
<organism evidence="7 8">
    <name type="scientific">Clostridium acidisoli DSM 12555</name>
    <dbReference type="NCBI Taxonomy" id="1121291"/>
    <lineage>
        <taxon>Bacteria</taxon>
        <taxon>Bacillati</taxon>
        <taxon>Bacillota</taxon>
        <taxon>Clostridia</taxon>
        <taxon>Eubacteriales</taxon>
        <taxon>Clostridiaceae</taxon>
        <taxon>Clostridium</taxon>
    </lineage>
</organism>
<dbReference type="InterPro" id="IPR050367">
    <property type="entry name" value="APC_superfamily"/>
</dbReference>
<evidence type="ECO:0000256" key="2">
    <source>
        <dbReference type="ARBA" id="ARBA00022475"/>
    </source>
</evidence>
<feature type="transmembrane region" description="Helical" evidence="6">
    <location>
        <begin position="263"/>
        <end position="284"/>
    </location>
</feature>
<feature type="transmembrane region" description="Helical" evidence="6">
    <location>
        <begin position="157"/>
        <end position="177"/>
    </location>
</feature>
<dbReference type="Proteomes" id="UP000192468">
    <property type="component" value="Unassembled WGS sequence"/>
</dbReference>
<protein>
    <submittedName>
        <fullName evidence="7">Amino acid/polyamine/organocation transporter, APC superfamily (TC 2.A.3)</fullName>
    </submittedName>
</protein>
<proteinExistence type="predicted"/>
<feature type="transmembrane region" description="Helical" evidence="6">
    <location>
        <begin position="189"/>
        <end position="210"/>
    </location>
</feature>